<sequence length="92" mass="10159">MALSTTTRPTMSAAHLLLQHEEDEDIFLPSPILQEILGMAPTIDKPLLSLLLSRQVMALSTTTRPAMSAAPLLLQHEEDEDIFLPSPILQEI</sequence>
<evidence type="ECO:0000313" key="1">
    <source>
        <dbReference type="EMBL" id="KAF0889838.1"/>
    </source>
</evidence>
<gene>
    <name evidence="1" type="ORF">E2562_033228</name>
</gene>
<evidence type="ECO:0000313" key="2">
    <source>
        <dbReference type="Proteomes" id="UP000479710"/>
    </source>
</evidence>
<dbReference type="EMBL" id="SPHZ02000012">
    <property type="protein sequence ID" value="KAF0889838.1"/>
    <property type="molecule type" value="Genomic_DNA"/>
</dbReference>
<comment type="caution">
    <text evidence="1">The sequence shown here is derived from an EMBL/GenBank/DDBJ whole genome shotgun (WGS) entry which is preliminary data.</text>
</comment>
<keyword evidence="2" id="KW-1185">Reference proteome</keyword>
<proteinExistence type="predicted"/>
<reference evidence="1 2" key="1">
    <citation type="submission" date="2019-11" db="EMBL/GenBank/DDBJ databases">
        <title>Whole genome sequence of Oryza granulata.</title>
        <authorList>
            <person name="Li W."/>
        </authorList>
    </citation>
    <scope>NUCLEOTIDE SEQUENCE [LARGE SCALE GENOMIC DNA]</scope>
    <source>
        <strain evidence="2">cv. Menghai</strain>
        <tissue evidence="1">Leaf</tissue>
    </source>
</reference>
<dbReference type="AlphaFoldDB" id="A0A6G1BP87"/>
<accession>A0A6G1BP87</accession>
<name>A0A6G1BP87_9ORYZ</name>
<protein>
    <submittedName>
        <fullName evidence="1">Uncharacterized protein</fullName>
    </submittedName>
</protein>
<organism evidence="1 2">
    <name type="scientific">Oryza meyeriana var. granulata</name>
    <dbReference type="NCBI Taxonomy" id="110450"/>
    <lineage>
        <taxon>Eukaryota</taxon>
        <taxon>Viridiplantae</taxon>
        <taxon>Streptophyta</taxon>
        <taxon>Embryophyta</taxon>
        <taxon>Tracheophyta</taxon>
        <taxon>Spermatophyta</taxon>
        <taxon>Magnoliopsida</taxon>
        <taxon>Liliopsida</taxon>
        <taxon>Poales</taxon>
        <taxon>Poaceae</taxon>
        <taxon>BOP clade</taxon>
        <taxon>Oryzoideae</taxon>
        <taxon>Oryzeae</taxon>
        <taxon>Oryzinae</taxon>
        <taxon>Oryza</taxon>
        <taxon>Oryza meyeriana</taxon>
    </lineage>
</organism>
<dbReference type="Proteomes" id="UP000479710">
    <property type="component" value="Unassembled WGS sequence"/>
</dbReference>